<dbReference type="Proteomes" id="UP000275727">
    <property type="component" value="Chromosome"/>
</dbReference>
<dbReference type="EMBL" id="AP018711">
    <property type="protein sequence ID" value="BBE34315.1"/>
    <property type="molecule type" value="Genomic_DNA"/>
</dbReference>
<evidence type="ECO:0000313" key="4">
    <source>
        <dbReference type="Proteomes" id="UP000276029"/>
    </source>
</evidence>
<sequence length="149" mass="16553">MSGTTHKYMLSTAGCWSSYGDLLAREYENPVLFGAVHRLTVDAYALQHPGDTNDRRAVQSVWVHYAALQLAFEHKRPLADIPPVMQKLAGGSFPPLPTIPGRFAVTHADVIARPIDNHSALVRDWAHCAYDAWSHLNQPTKELLNQIGL</sequence>
<dbReference type="AlphaFoldDB" id="A0AAD1G154"/>
<dbReference type="KEGG" id="smic:SmB9_19730"/>
<dbReference type="EMBL" id="RBWX01000007">
    <property type="protein sequence ID" value="RKS91344.1"/>
    <property type="molecule type" value="Genomic_DNA"/>
</dbReference>
<reference evidence="2 4" key="2">
    <citation type="submission" date="2018-10" db="EMBL/GenBank/DDBJ databases">
        <title>Genomic Encyclopedia of Type Strains, Phase IV (KMG-IV): sequencing the most valuable type-strain genomes for metagenomic binning, comparative biology and taxonomic classification.</title>
        <authorList>
            <person name="Goeker M."/>
        </authorList>
    </citation>
    <scope>NUCLEOTIDE SEQUENCE [LARGE SCALE GENOMIC DNA]</scope>
    <source>
        <strain evidence="2 4">DSM 19791</strain>
    </source>
</reference>
<gene>
    <name evidence="2" type="ORF">DFR51_0906</name>
    <name evidence="1" type="ORF">SmB9_19730</name>
</gene>
<dbReference type="Proteomes" id="UP000276029">
    <property type="component" value="Unassembled WGS sequence"/>
</dbReference>
<name>A0AAD1G154_SPHMI</name>
<evidence type="ECO:0000313" key="2">
    <source>
        <dbReference type="EMBL" id="RKS91344.1"/>
    </source>
</evidence>
<proteinExistence type="predicted"/>
<dbReference type="InterPro" id="IPR045990">
    <property type="entry name" value="DUF5946"/>
</dbReference>
<protein>
    <submittedName>
        <fullName evidence="1">Uncharacterized protein</fullName>
    </submittedName>
</protein>
<keyword evidence="4" id="KW-1185">Reference proteome</keyword>
<reference evidence="1 3" key="1">
    <citation type="submission" date="2018-06" db="EMBL/GenBank/DDBJ databases">
        <title>Complete Genome Sequence of the Microcystin-Degrading Bacterium Sphingosinicella microcystinivorans Strain B-9.</title>
        <authorList>
            <person name="Jin H."/>
            <person name="Nishizawa T."/>
            <person name="Guo Y."/>
            <person name="Nishizawa A."/>
            <person name="Park H."/>
            <person name="Kato H."/>
            <person name="Tsuji K."/>
            <person name="Harada K."/>
        </authorList>
    </citation>
    <scope>NUCLEOTIDE SEQUENCE [LARGE SCALE GENOMIC DNA]</scope>
    <source>
        <strain evidence="1 3">B9</strain>
    </source>
</reference>
<accession>A0AAD1G154</accession>
<evidence type="ECO:0000313" key="3">
    <source>
        <dbReference type="Proteomes" id="UP000275727"/>
    </source>
</evidence>
<evidence type="ECO:0000313" key="1">
    <source>
        <dbReference type="EMBL" id="BBE34315.1"/>
    </source>
</evidence>
<dbReference type="Pfam" id="PF19371">
    <property type="entry name" value="DUF5946"/>
    <property type="match status" value="1"/>
</dbReference>
<organism evidence="1 3">
    <name type="scientific">Sphingosinicella microcystinivorans</name>
    <dbReference type="NCBI Taxonomy" id="335406"/>
    <lineage>
        <taxon>Bacteria</taxon>
        <taxon>Pseudomonadati</taxon>
        <taxon>Pseudomonadota</taxon>
        <taxon>Alphaproteobacteria</taxon>
        <taxon>Sphingomonadales</taxon>
        <taxon>Sphingosinicellaceae</taxon>
        <taxon>Sphingosinicella</taxon>
    </lineage>
</organism>